<dbReference type="HOGENOM" id="CLU_1476101_0_0_1"/>
<feature type="region of interest" description="Disordered" evidence="1">
    <location>
        <begin position="32"/>
        <end position="62"/>
    </location>
</feature>
<dbReference type="EMBL" id="AFRT01000708">
    <property type="protein sequence ID" value="ELU42816.1"/>
    <property type="molecule type" value="Genomic_DNA"/>
</dbReference>
<dbReference type="Proteomes" id="UP000011668">
    <property type="component" value="Unassembled WGS sequence"/>
</dbReference>
<reference evidence="2 3" key="1">
    <citation type="journal article" date="2013" name="Nat. Commun.">
        <title>The evolution and pathogenic mechanisms of the rice sheath blight pathogen.</title>
        <authorList>
            <person name="Zheng A."/>
            <person name="Lin R."/>
            <person name="Xu L."/>
            <person name="Qin P."/>
            <person name="Tang C."/>
            <person name="Ai P."/>
            <person name="Zhang D."/>
            <person name="Liu Y."/>
            <person name="Sun Z."/>
            <person name="Feng H."/>
            <person name="Wang Y."/>
            <person name="Chen Y."/>
            <person name="Liang X."/>
            <person name="Fu R."/>
            <person name="Li Q."/>
            <person name="Zhang J."/>
            <person name="Yu X."/>
            <person name="Xie Z."/>
            <person name="Ding L."/>
            <person name="Guan P."/>
            <person name="Tang J."/>
            <person name="Liang Y."/>
            <person name="Wang S."/>
            <person name="Deng Q."/>
            <person name="Li S."/>
            <person name="Zhu J."/>
            <person name="Wang L."/>
            <person name="Liu H."/>
            <person name="Li P."/>
        </authorList>
    </citation>
    <scope>NUCLEOTIDE SEQUENCE [LARGE SCALE GENOMIC DNA]</scope>
    <source>
        <strain evidence="3">AG-1 IA</strain>
    </source>
</reference>
<evidence type="ECO:0000313" key="3">
    <source>
        <dbReference type="Proteomes" id="UP000011668"/>
    </source>
</evidence>
<evidence type="ECO:0000313" key="2">
    <source>
        <dbReference type="EMBL" id="ELU42816.1"/>
    </source>
</evidence>
<comment type="caution">
    <text evidence="2">The sequence shown here is derived from an EMBL/GenBank/DDBJ whole genome shotgun (WGS) entry which is preliminary data.</text>
</comment>
<evidence type="ECO:0000256" key="1">
    <source>
        <dbReference type="SAM" id="MobiDB-lite"/>
    </source>
</evidence>
<keyword evidence="3" id="KW-1185">Reference proteome</keyword>
<gene>
    <name evidence="2" type="ORF">AG1IA_03160</name>
</gene>
<name>L8WXN4_THACA</name>
<accession>L8WXN4</accession>
<proteinExistence type="predicted"/>
<organism evidence="2 3">
    <name type="scientific">Thanatephorus cucumeris (strain AG1-IA)</name>
    <name type="common">Rice sheath blight fungus</name>
    <name type="synonym">Rhizoctonia solani</name>
    <dbReference type="NCBI Taxonomy" id="983506"/>
    <lineage>
        <taxon>Eukaryota</taxon>
        <taxon>Fungi</taxon>
        <taxon>Dikarya</taxon>
        <taxon>Basidiomycota</taxon>
        <taxon>Agaricomycotina</taxon>
        <taxon>Agaricomycetes</taxon>
        <taxon>Cantharellales</taxon>
        <taxon>Ceratobasidiaceae</taxon>
        <taxon>Rhizoctonia</taxon>
        <taxon>Rhizoctonia solani AG-1</taxon>
    </lineage>
</organism>
<sequence>MGPRSSRVQRCLWMHFAVVGEQGCVRPMPKGEELFVRPKGPRGQETSRSRANKRSRAKGASSACSFGPFSYGASTKTAASCVLGEGNIGPTVQALQSYTVRWYPVTATEPFVLRSSVTGQLVFVPHLSGPGFHADHHVRRFLPSQILAIFFAYRTRKRYFLLGLGFISRPNTRVLPHPPSPSS</sequence>
<dbReference type="AlphaFoldDB" id="L8WXN4"/>
<protein>
    <submittedName>
        <fullName evidence="2">Uncharacterized protein</fullName>
    </submittedName>
</protein>